<dbReference type="Proteomes" id="UP001152130">
    <property type="component" value="Unassembled WGS sequence"/>
</dbReference>
<dbReference type="AlphaFoldDB" id="A0A9W8PS09"/>
<comment type="caution">
    <text evidence="1">The sequence shown here is derived from an EMBL/GenBank/DDBJ whole genome shotgun (WGS) entry which is preliminary data.</text>
</comment>
<protein>
    <submittedName>
        <fullName evidence="1">Uncharacterized protein</fullName>
    </submittedName>
</protein>
<gene>
    <name evidence="1" type="ORF">NW766_005789</name>
</gene>
<evidence type="ECO:0000313" key="1">
    <source>
        <dbReference type="EMBL" id="KAJ4015446.1"/>
    </source>
</evidence>
<accession>A0A9W8PS09</accession>
<proteinExistence type="predicted"/>
<evidence type="ECO:0000313" key="2">
    <source>
        <dbReference type="Proteomes" id="UP001152130"/>
    </source>
</evidence>
<dbReference type="EMBL" id="JAPDHF010000007">
    <property type="protein sequence ID" value="KAJ4015446.1"/>
    <property type="molecule type" value="Genomic_DNA"/>
</dbReference>
<name>A0A9W8PS09_9HYPO</name>
<keyword evidence="2" id="KW-1185">Reference proteome</keyword>
<reference evidence="1" key="1">
    <citation type="submission" date="2022-10" db="EMBL/GenBank/DDBJ databases">
        <title>Fusarium specimens isolated from Avocado Roots.</title>
        <authorList>
            <person name="Stajich J."/>
            <person name="Roper C."/>
            <person name="Heimlech-Rivalta G."/>
        </authorList>
    </citation>
    <scope>NUCLEOTIDE SEQUENCE</scope>
    <source>
        <strain evidence="1">CF00143</strain>
    </source>
</reference>
<organism evidence="1 2">
    <name type="scientific">Fusarium irregulare</name>
    <dbReference type="NCBI Taxonomy" id="2494466"/>
    <lineage>
        <taxon>Eukaryota</taxon>
        <taxon>Fungi</taxon>
        <taxon>Dikarya</taxon>
        <taxon>Ascomycota</taxon>
        <taxon>Pezizomycotina</taxon>
        <taxon>Sordariomycetes</taxon>
        <taxon>Hypocreomycetidae</taxon>
        <taxon>Hypocreales</taxon>
        <taxon>Nectriaceae</taxon>
        <taxon>Fusarium</taxon>
        <taxon>Fusarium incarnatum-equiseti species complex</taxon>
    </lineage>
</organism>
<sequence>MLRLPPGIDELIASYPDALGAHFACASLPLCRNLEGSLVQMLDNAVPEQASIVLITNDYEVAQHESNSPTLNHNAMVMSFASFLGALELSLGPDGWQSRTSDKSGPCLPQDGLIILDIDPSLLSNYTLTLLSLIYIRAKENKTQLIISFGGKFLAASLQYRLKGLRGNQLQIVDVGAWDDCYEKFNSVGYPPLGIATVLLLIPPNITILPPSFCGYNTVHIIEFDRVLPTQHRWMQLWWAAQPGCGKKSVWLRRQSLDDFLQGGHSDHHLIEGVQLGGFMAAVYDAERWGIDPSLVLEHFIGPADRVDVTRRRLEIQGVIQNHRFALQGQEATTFRAILPVVAYDHCVALFICLDSDPIVRTVKVNLALLLMRRPPLYPYIHDSLRWVLRADGSMVNKLMDCCAGYPKPMAANGPLWLQLGLWNQERYLQRCQATGQFPSEQALRNRLGDISPSKVALSHGDFPTVELRRLELRDRLSATDAISEEQEMEAFEQGHELDGAQQHRIQSHLFRAYMHLTSTSLEANGNVVGYTLLPSMVASCKLRSRLATGGSFSAASLLNGDVTKLQRLFVSSEVSVRNLILHCFNWVMIPVNVIQDWMDANRPNEDLFAVLMATNHVQREIFHEWVGLDVE</sequence>